<dbReference type="PANTHER" id="PTHR33070">
    <property type="entry name" value="OS06G0725500 PROTEIN"/>
    <property type="match status" value="1"/>
</dbReference>
<dbReference type="Proteomes" id="UP000467840">
    <property type="component" value="Chromosome 14"/>
</dbReference>
<gene>
    <name evidence="1" type="ORF">GH714_034825</name>
</gene>
<dbReference type="AlphaFoldDB" id="A0A6A6MFL7"/>
<dbReference type="PANTHER" id="PTHR33070:SF120">
    <property type="entry name" value="EXPRESSED PROTEIN"/>
    <property type="match status" value="1"/>
</dbReference>
<protein>
    <submittedName>
        <fullName evidence="1">Uncharacterized protein</fullName>
    </submittedName>
</protein>
<sequence length="301" mass="33796">MNSGHIPVRSISLPSWLHPNSLKIEAELTKLKSWDFLSSTSATNPLGAETIQMGLTKLAELLICVEELTQSPQKQEAYHHQRLDQVEKLIDASVGLVDVCGTARDLLLAMQEHIRDLQSALRRRGKDSSSIESDVQTYVSFRKRAKKQVTKSLATLKKMEGNALSFPTLDEEHHLSYVVKVIEEVHAIAVTIFRSVMLFLSPLATKTNVVGWSLISKLIRSGLHDSDRGEKIFNEVGKTDIALCSIHGQIRKNNDANFDVQQVQERLETLDVSIQYLEAKLDCLFRCLIQNRVSLLNLVTP</sequence>
<comment type="caution">
    <text evidence="1">The sequence shown here is derived from an EMBL/GenBank/DDBJ whole genome shotgun (WGS) entry which is preliminary data.</text>
</comment>
<name>A0A6A6MFL7_HEVBR</name>
<reference evidence="1 2" key="1">
    <citation type="journal article" date="2020" name="Mol. Plant">
        <title>The Chromosome-Based Rubber Tree Genome Provides New Insights into Spurge Genome Evolution and Rubber Biosynthesis.</title>
        <authorList>
            <person name="Liu J."/>
            <person name="Shi C."/>
            <person name="Shi C.C."/>
            <person name="Li W."/>
            <person name="Zhang Q.J."/>
            <person name="Zhang Y."/>
            <person name="Li K."/>
            <person name="Lu H.F."/>
            <person name="Shi C."/>
            <person name="Zhu S.T."/>
            <person name="Xiao Z.Y."/>
            <person name="Nan H."/>
            <person name="Yue Y."/>
            <person name="Zhu X.G."/>
            <person name="Wu Y."/>
            <person name="Hong X.N."/>
            <person name="Fan G.Y."/>
            <person name="Tong Y."/>
            <person name="Zhang D."/>
            <person name="Mao C.L."/>
            <person name="Liu Y.L."/>
            <person name="Hao S.J."/>
            <person name="Liu W.Q."/>
            <person name="Lv M.Q."/>
            <person name="Zhang H.B."/>
            <person name="Liu Y."/>
            <person name="Hu-Tang G.R."/>
            <person name="Wang J.P."/>
            <person name="Wang J.H."/>
            <person name="Sun Y.H."/>
            <person name="Ni S.B."/>
            <person name="Chen W.B."/>
            <person name="Zhang X.C."/>
            <person name="Jiao Y.N."/>
            <person name="Eichler E.E."/>
            <person name="Li G.H."/>
            <person name="Liu X."/>
            <person name="Gao L.Z."/>
        </authorList>
    </citation>
    <scope>NUCLEOTIDE SEQUENCE [LARGE SCALE GENOMIC DNA]</scope>
    <source>
        <strain evidence="2">cv. GT1</strain>
        <tissue evidence="1">Leaf</tissue>
    </source>
</reference>
<organism evidence="1 2">
    <name type="scientific">Hevea brasiliensis</name>
    <name type="common">Para rubber tree</name>
    <name type="synonym">Siphonia brasiliensis</name>
    <dbReference type="NCBI Taxonomy" id="3981"/>
    <lineage>
        <taxon>Eukaryota</taxon>
        <taxon>Viridiplantae</taxon>
        <taxon>Streptophyta</taxon>
        <taxon>Embryophyta</taxon>
        <taxon>Tracheophyta</taxon>
        <taxon>Spermatophyta</taxon>
        <taxon>Magnoliopsida</taxon>
        <taxon>eudicotyledons</taxon>
        <taxon>Gunneridae</taxon>
        <taxon>Pentapetalae</taxon>
        <taxon>rosids</taxon>
        <taxon>fabids</taxon>
        <taxon>Malpighiales</taxon>
        <taxon>Euphorbiaceae</taxon>
        <taxon>Crotonoideae</taxon>
        <taxon>Micrandreae</taxon>
        <taxon>Hevea</taxon>
    </lineage>
</organism>
<evidence type="ECO:0000313" key="1">
    <source>
        <dbReference type="EMBL" id="KAF2312480.1"/>
    </source>
</evidence>
<dbReference type="GO" id="GO:0048364">
    <property type="term" value="P:root development"/>
    <property type="evidence" value="ECO:0007669"/>
    <property type="project" value="InterPro"/>
</dbReference>
<dbReference type="EMBL" id="JAAGAX010000006">
    <property type="protein sequence ID" value="KAF2312480.1"/>
    <property type="molecule type" value="Genomic_DNA"/>
</dbReference>
<keyword evidence="2" id="KW-1185">Reference proteome</keyword>
<dbReference type="GO" id="GO:0048367">
    <property type="term" value="P:shoot system development"/>
    <property type="evidence" value="ECO:0007669"/>
    <property type="project" value="InterPro"/>
</dbReference>
<evidence type="ECO:0000313" key="2">
    <source>
        <dbReference type="Proteomes" id="UP000467840"/>
    </source>
</evidence>
<proteinExistence type="predicted"/>
<dbReference type="InterPro" id="IPR004320">
    <property type="entry name" value="BPS1_pln"/>
</dbReference>
<accession>A0A6A6MFL7</accession>
<dbReference type="Pfam" id="PF03087">
    <property type="entry name" value="BPS1"/>
    <property type="match status" value="1"/>
</dbReference>